<feature type="domain" description="NADAR" evidence="3">
    <location>
        <begin position="22"/>
        <end position="180"/>
    </location>
</feature>
<evidence type="ECO:0000313" key="5">
    <source>
        <dbReference type="Proteomes" id="UP000199021"/>
    </source>
</evidence>
<dbReference type="InterPro" id="IPR012816">
    <property type="entry name" value="NADAR"/>
</dbReference>
<evidence type="ECO:0000313" key="4">
    <source>
        <dbReference type="EMBL" id="SER06527.1"/>
    </source>
</evidence>
<dbReference type="RefSeq" id="WP_090171343.1">
    <property type="nucleotide sequence ID" value="NZ_FOFB01000023.1"/>
</dbReference>
<keyword evidence="5" id="KW-1185">Reference proteome</keyword>
<protein>
    <recommendedName>
        <fullName evidence="3">NADAR domain-containing protein</fullName>
    </recommendedName>
</protein>
<dbReference type="AlphaFoldDB" id="A0A1H9L5U8"/>
<dbReference type="SUPFAM" id="SSF143990">
    <property type="entry name" value="YbiA-like"/>
    <property type="match status" value="1"/>
</dbReference>
<comment type="catalytic activity">
    <reaction evidence="2">
        <text>2,5-diamino-6-hydroxy-4-(5-phosphoribosylamino)-pyrimidine + H2O = 2,5,6-triamino-4-hydroxypyrimidine + D-ribose 5-phosphate</text>
        <dbReference type="Rhea" id="RHEA:23436"/>
        <dbReference type="ChEBI" id="CHEBI:15377"/>
        <dbReference type="ChEBI" id="CHEBI:58614"/>
        <dbReference type="ChEBI" id="CHEBI:78346"/>
        <dbReference type="ChEBI" id="CHEBI:137796"/>
    </reaction>
</comment>
<comment type="catalytic activity">
    <reaction evidence="1">
        <text>5-amino-6-(5-phospho-D-ribosylamino)uracil + H2O = 5,6-diaminouracil + D-ribose 5-phosphate</text>
        <dbReference type="Rhea" id="RHEA:55020"/>
        <dbReference type="ChEBI" id="CHEBI:15377"/>
        <dbReference type="ChEBI" id="CHEBI:46252"/>
        <dbReference type="ChEBI" id="CHEBI:58453"/>
        <dbReference type="ChEBI" id="CHEBI:78346"/>
    </reaction>
</comment>
<dbReference type="InParanoid" id="A0A1H9L5U8"/>
<sequence>MKYSTDWLLGQLASGTKLKYLFFWGHQQRGDNVITPSCLSQWYERGFTVDGHHYPTAEHWMMAGKARLFKDEEVLQKILDTPKAPVAKKLGREVRNFDVLSWRKHMVSIVTEGSYHKFSQNEDLKAWLLTTGNKVLVEASPFDSIWGIGMNKAQAEAVSPDEWKGENWLGWCLMEARDRLTLE</sequence>
<dbReference type="Proteomes" id="UP000199021">
    <property type="component" value="Unassembled WGS sequence"/>
</dbReference>
<dbReference type="InterPro" id="IPR037238">
    <property type="entry name" value="YbiA-like_sf"/>
</dbReference>
<organism evidence="4 5">
    <name type="scientific">Neolewinella agarilytica</name>
    <dbReference type="NCBI Taxonomy" id="478744"/>
    <lineage>
        <taxon>Bacteria</taxon>
        <taxon>Pseudomonadati</taxon>
        <taxon>Bacteroidota</taxon>
        <taxon>Saprospiria</taxon>
        <taxon>Saprospirales</taxon>
        <taxon>Lewinellaceae</taxon>
        <taxon>Neolewinella</taxon>
    </lineage>
</organism>
<dbReference type="OrthoDB" id="67297at2"/>
<accession>A0A1H9L5U8</accession>
<evidence type="ECO:0000256" key="1">
    <source>
        <dbReference type="ARBA" id="ARBA00000022"/>
    </source>
</evidence>
<evidence type="ECO:0000259" key="3">
    <source>
        <dbReference type="Pfam" id="PF08719"/>
    </source>
</evidence>
<dbReference type="NCBIfam" id="TIGR02464">
    <property type="entry name" value="ribofla_fusion"/>
    <property type="match status" value="1"/>
</dbReference>
<evidence type="ECO:0000256" key="2">
    <source>
        <dbReference type="ARBA" id="ARBA00000751"/>
    </source>
</evidence>
<name>A0A1H9L5U8_9BACT</name>
<dbReference type="CDD" id="cd15457">
    <property type="entry name" value="NADAR"/>
    <property type="match status" value="1"/>
</dbReference>
<dbReference type="Gene3D" id="1.10.357.40">
    <property type="entry name" value="YbiA-like"/>
    <property type="match status" value="1"/>
</dbReference>
<reference evidence="5" key="1">
    <citation type="submission" date="2016-10" db="EMBL/GenBank/DDBJ databases">
        <authorList>
            <person name="Varghese N."/>
            <person name="Submissions S."/>
        </authorList>
    </citation>
    <scope>NUCLEOTIDE SEQUENCE [LARGE SCALE GENOMIC DNA]</scope>
    <source>
        <strain evidence="5">DSM 24740</strain>
    </source>
</reference>
<dbReference type="Pfam" id="PF08719">
    <property type="entry name" value="NADAR"/>
    <property type="match status" value="1"/>
</dbReference>
<gene>
    <name evidence="4" type="ORF">SAMN05444359_1233</name>
</gene>
<proteinExistence type="predicted"/>
<dbReference type="EMBL" id="FOFB01000023">
    <property type="protein sequence ID" value="SER06527.1"/>
    <property type="molecule type" value="Genomic_DNA"/>
</dbReference>
<dbReference type="STRING" id="478744.SAMN05444359_1233"/>